<dbReference type="PROSITE" id="PS50878">
    <property type="entry name" value="RT_POL"/>
    <property type="match status" value="1"/>
</dbReference>
<sequence length="1447" mass="165895">MAEKAIALIWTRPFGSHPNLERRQKGDKIFREEGFPDVKITYLGGMWVMIEFDKVATKENAMNHTGVKSWFTVIKEAADDFVSEDRIVWVNIEGVPLNAWSRATYIKIGKKWGEIMELEDNSVTSFGRKRVCVKTKQPTTILESFKIVVKGKVFMIRAKELFTWNPVFSFQKENECNSDEESVIEPVENNDYEEEHADEYESEVNEVPETKFVVNSSTSRNSKEPRPINQSEDPFGIYELLNRENKGVNSNSSSSIPHPPGFTPEILKNHNVTQSDNDESRRNKELDKSVSLNAQVMNSSQDVSEEDKNESTPNPGDNKGGSVLGVMEDVIRIGQAMGYSMEGCINDLAGLGNKTKMEWVKALTFKYKLNFLAIQETKKSKTSHMEVKFMWGNSNYDFVCSDALGNSGGIICVWEATIFKKDNVTISDNFIAIYGTWLPNRVKILFIVVYAPQQPSSKIMLWDYISGLISCWNGEVIVMGDFNEVRSCNERRGSCFNPYSSRRFDDFIKYSGLVDIRLEGYTYTWSHPSASKMSKLDRFLISDGIFNSFPLITATCLDRHLSDHRPIILQEVQLDFGPIPFRIYHSWFNIVGFDSMIQNAWSSFSHHDSNAMVRLKKKFQDLKSIIRGWIKDKRSLVLGAKKDISIELGTIDKDLDSGSVSENILLRRLELKNKLLNINEIEAKENFQKSKVSWAIEGDENTKFFHGIINKRRSHLAVRGIFVDGFWCTDPDKIKKAFLNHFEARFKKPVPYRFKINFQFPKKLIQSQVDDLEREVSREEIKAAVWNCGENKSPGPDGYTFEFLKKYWAVIGPDISEAVDYFFVKGTFPKGCNSSFITLIPKVLDAKLVSEFRPICLIGCVYKIVTKILANRLMEVISELVSDTQSAFVAGRQILDGPFILDELIHWCKRRNKQAMFFKVDFAKAYDSIRWDYLLDVLEAFGFGPVWRSWILGSLNSSKASILVNGSPSNEFTFHCGLKQGDPLAPYLFILVMESLHLSIRRMVDNGLYKGIQLPGAVSISHMFYADDVMFLGEWSDENFKKFWLSFGVNCSRIAMSRVKAWENVIVKLRSRLSKWKTKTLSIGGRLTLLKSVLGASPIYTMSIYKVPYGVLKAMESIRSRFFNGMNQDESKITWIAWNKVLASKKRGGLGVSSFFALNRALLLKWVWRFISHDGSLWSRVIRALYGHYIDNHTKSLSSNWCAIVREFHSLKDKGFDLLSHCKKRIGNGIDTSFWLDIWIEDMALRFRFPRLFALEVDKGISVAEKLNSSVTLSFRREPRGGIETQQLHDMVALLDSTILSISRDRWYFDLSGDGEFRVKELRSNIDDKLLPFHSEATRWVNLVPIKVNIFVWRARRDCLPTRANLVHRGIDIESSNCPICLDHEENIVHVLFSCNLAQCVLRKLRKKFGGEEVKMRGRRTRIFSLTPLETDKEEVEKRSYEKGGLG</sequence>
<feature type="compositionally biased region" description="Polar residues" evidence="1">
    <location>
        <begin position="290"/>
        <end position="302"/>
    </location>
</feature>
<dbReference type="Pfam" id="PF00078">
    <property type="entry name" value="RVT_1"/>
    <property type="match status" value="1"/>
</dbReference>
<name>A0ABQ5EW40_9ASTR</name>
<dbReference type="Pfam" id="PF03372">
    <property type="entry name" value="Exo_endo_phos"/>
    <property type="match status" value="1"/>
</dbReference>
<evidence type="ECO:0000256" key="1">
    <source>
        <dbReference type="SAM" id="MobiDB-lite"/>
    </source>
</evidence>
<comment type="caution">
    <text evidence="3">The sequence shown here is derived from an EMBL/GenBank/DDBJ whole genome shotgun (WGS) entry which is preliminary data.</text>
</comment>
<keyword evidence="3" id="KW-0808">Transferase</keyword>
<dbReference type="SUPFAM" id="SSF56219">
    <property type="entry name" value="DNase I-like"/>
    <property type="match status" value="1"/>
</dbReference>
<reference evidence="3" key="2">
    <citation type="submission" date="2022-01" db="EMBL/GenBank/DDBJ databases">
        <authorList>
            <person name="Yamashiro T."/>
            <person name="Shiraishi A."/>
            <person name="Satake H."/>
            <person name="Nakayama K."/>
        </authorList>
    </citation>
    <scope>NUCLEOTIDE SEQUENCE</scope>
</reference>
<proteinExistence type="predicted"/>
<keyword evidence="3" id="KW-0548">Nucleotidyltransferase</keyword>
<dbReference type="Pfam" id="PF13966">
    <property type="entry name" value="zf-RVT"/>
    <property type="match status" value="1"/>
</dbReference>
<dbReference type="EMBL" id="BQNB010016734">
    <property type="protein sequence ID" value="GJT55174.1"/>
    <property type="molecule type" value="Genomic_DNA"/>
</dbReference>
<dbReference type="InterPro" id="IPR026960">
    <property type="entry name" value="RVT-Znf"/>
</dbReference>
<gene>
    <name evidence="3" type="ORF">Tco_0990228</name>
</gene>
<keyword evidence="3" id="KW-0695">RNA-directed DNA polymerase</keyword>
<dbReference type="CDD" id="cd01650">
    <property type="entry name" value="RT_nLTR_like"/>
    <property type="match status" value="1"/>
</dbReference>
<dbReference type="InterPro" id="IPR000477">
    <property type="entry name" value="RT_dom"/>
</dbReference>
<accession>A0ABQ5EW40</accession>
<dbReference type="PANTHER" id="PTHR33116:SF78">
    <property type="entry name" value="OS12G0587133 PROTEIN"/>
    <property type="match status" value="1"/>
</dbReference>
<dbReference type="InterPro" id="IPR036691">
    <property type="entry name" value="Endo/exonu/phosph_ase_sf"/>
</dbReference>
<evidence type="ECO:0000313" key="4">
    <source>
        <dbReference type="Proteomes" id="UP001151760"/>
    </source>
</evidence>
<evidence type="ECO:0000259" key="2">
    <source>
        <dbReference type="PROSITE" id="PS50878"/>
    </source>
</evidence>
<protein>
    <submittedName>
        <fullName evidence="3">RNA-directed DNA polymerase, eukaryota</fullName>
    </submittedName>
</protein>
<keyword evidence="4" id="KW-1185">Reference proteome</keyword>
<feature type="region of interest" description="Disordered" evidence="1">
    <location>
        <begin position="246"/>
        <end position="323"/>
    </location>
</feature>
<organism evidence="3 4">
    <name type="scientific">Tanacetum coccineum</name>
    <dbReference type="NCBI Taxonomy" id="301880"/>
    <lineage>
        <taxon>Eukaryota</taxon>
        <taxon>Viridiplantae</taxon>
        <taxon>Streptophyta</taxon>
        <taxon>Embryophyta</taxon>
        <taxon>Tracheophyta</taxon>
        <taxon>Spermatophyta</taxon>
        <taxon>Magnoliopsida</taxon>
        <taxon>eudicotyledons</taxon>
        <taxon>Gunneridae</taxon>
        <taxon>Pentapetalae</taxon>
        <taxon>asterids</taxon>
        <taxon>campanulids</taxon>
        <taxon>Asterales</taxon>
        <taxon>Asteraceae</taxon>
        <taxon>Asteroideae</taxon>
        <taxon>Anthemideae</taxon>
        <taxon>Anthemidinae</taxon>
        <taxon>Tanacetum</taxon>
    </lineage>
</organism>
<dbReference type="Proteomes" id="UP001151760">
    <property type="component" value="Unassembled WGS sequence"/>
</dbReference>
<evidence type="ECO:0000313" key="3">
    <source>
        <dbReference type="EMBL" id="GJT55174.1"/>
    </source>
</evidence>
<feature type="compositionally biased region" description="Basic and acidic residues" evidence="1">
    <location>
        <begin position="278"/>
        <end position="288"/>
    </location>
</feature>
<dbReference type="PANTHER" id="PTHR33116">
    <property type="entry name" value="REVERSE TRANSCRIPTASE ZINC-BINDING DOMAIN-CONTAINING PROTEIN-RELATED-RELATED"/>
    <property type="match status" value="1"/>
</dbReference>
<feature type="domain" description="Reverse transcriptase" evidence="2">
    <location>
        <begin position="821"/>
        <end position="1094"/>
    </location>
</feature>
<reference evidence="3" key="1">
    <citation type="journal article" date="2022" name="Int. J. Mol. Sci.">
        <title>Draft Genome of Tanacetum Coccineum: Genomic Comparison of Closely Related Tanacetum-Family Plants.</title>
        <authorList>
            <person name="Yamashiro T."/>
            <person name="Shiraishi A."/>
            <person name="Nakayama K."/>
            <person name="Satake H."/>
        </authorList>
    </citation>
    <scope>NUCLEOTIDE SEQUENCE</scope>
</reference>
<feature type="compositionally biased region" description="Acidic residues" evidence="1">
    <location>
        <begin position="179"/>
        <end position="206"/>
    </location>
</feature>
<dbReference type="SUPFAM" id="SSF56672">
    <property type="entry name" value="DNA/RNA polymerases"/>
    <property type="match status" value="1"/>
</dbReference>
<dbReference type="Gene3D" id="3.60.10.10">
    <property type="entry name" value="Endonuclease/exonuclease/phosphatase"/>
    <property type="match status" value="1"/>
</dbReference>
<dbReference type="InterPro" id="IPR043502">
    <property type="entry name" value="DNA/RNA_pol_sf"/>
</dbReference>
<dbReference type="InterPro" id="IPR005135">
    <property type="entry name" value="Endo/exonuclease/phosphatase"/>
</dbReference>
<feature type="region of interest" description="Disordered" evidence="1">
    <location>
        <begin position="179"/>
        <end position="234"/>
    </location>
</feature>
<dbReference type="GO" id="GO:0003964">
    <property type="term" value="F:RNA-directed DNA polymerase activity"/>
    <property type="evidence" value="ECO:0007669"/>
    <property type="project" value="UniProtKB-KW"/>
</dbReference>